<evidence type="ECO:0000256" key="1">
    <source>
        <dbReference type="SAM" id="MobiDB-lite"/>
    </source>
</evidence>
<feature type="region of interest" description="Disordered" evidence="1">
    <location>
        <begin position="81"/>
        <end position="101"/>
    </location>
</feature>
<feature type="compositionally biased region" description="Polar residues" evidence="1">
    <location>
        <begin position="35"/>
        <end position="44"/>
    </location>
</feature>
<protein>
    <submittedName>
        <fullName evidence="2">Uncharacterized protein</fullName>
    </submittedName>
</protein>
<feature type="compositionally biased region" description="Polar residues" evidence="1">
    <location>
        <begin position="14"/>
        <end position="28"/>
    </location>
</feature>
<feature type="region of interest" description="Disordered" evidence="1">
    <location>
        <begin position="166"/>
        <end position="209"/>
    </location>
</feature>
<keyword evidence="3" id="KW-1185">Reference proteome</keyword>
<dbReference type="EMBL" id="AZBU02000003">
    <property type="protein sequence ID" value="TKR86779.1"/>
    <property type="molecule type" value="Genomic_DNA"/>
</dbReference>
<feature type="region of interest" description="Disordered" evidence="1">
    <location>
        <begin position="1"/>
        <end position="44"/>
    </location>
</feature>
<dbReference type="AlphaFoldDB" id="A0A4U5NTF5"/>
<reference evidence="2 3" key="1">
    <citation type="journal article" date="2015" name="Genome Biol.">
        <title>Comparative genomics of Steinernema reveals deeply conserved gene regulatory networks.</title>
        <authorList>
            <person name="Dillman A.R."/>
            <person name="Macchietto M."/>
            <person name="Porter C.F."/>
            <person name="Rogers A."/>
            <person name="Williams B."/>
            <person name="Antoshechkin I."/>
            <person name="Lee M.M."/>
            <person name="Goodwin Z."/>
            <person name="Lu X."/>
            <person name="Lewis E.E."/>
            <person name="Goodrich-Blair H."/>
            <person name="Stock S.P."/>
            <person name="Adams B.J."/>
            <person name="Sternberg P.W."/>
            <person name="Mortazavi A."/>
        </authorList>
    </citation>
    <scope>NUCLEOTIDE SEQUENCE [LARGE SCALE GENOMIC DNA]</scope>
    <source>
        <strain evidence="2 3">ALL</strain>
    </source>
</reference>
<sequence>MMNDELENGLARQYKNTPNRSRFSQQATDLKKSSNPDLANAFNYTGDNVQEDDAFYPSTLSKGVRMGAVQKRVERNMPRHRNRFDNTTSGDSDSNASEMLHSPSMNINSHMGAGYRKSALTNRSVSSVEPHRPTSFQANRRVFEGSVTPRKAPNYIAQRYDGCELVGPDMGSDESPRSASSSHEMFSSPSSVLKTAKGEKLFPTLRFDH</sequence>
<reference evidence="2 3" key="2">
    <citation type="journal article" date="2019" name="G3 (Bethesda)">
        <title>Hybrid Assembly of the Genome of the Entomopathogenic Nematode Steinernema carpocapsae Identifies the X-Chromosome.</title>
        <authorList>
            <person name="Serra L."/>
            <person name="Macchietto M."/>
            <person name="Macias-Munoz A."/>
            <person name="McGill C.J."/>
            <person name="Rodriguez I.M."/>
            <person name="Rodriguez B."/>
            <person name="Murad R."/>
            <person name="Mortazavi A."/>
        </authorList>
    </citation>
    <scope>NUCLEOTIDE SEQUENCE [LARGE SCALE GENOMIC DNA]</scope>
    <source>
        <strain evidence="2 3">ALL</strain>
    </source>
</reference>
<dbReference type="Proteomes" id="UP000298663">
    <property type="component" value="Unassembled WGS sequence"/>
</dbReference>
<evidence type="ECO:0000313" key="3">
    <source>
        <dbReference type="Proteomes" id="UP000298663"/>
    </source>
</evidence>
<comment type="caution">
    <text evidence="2">The sequence shown here is derived from an EMBL/GenBank/DDBJ whole genome shotgun (WGS) entry which is preliminary data.</text>
</comment>
<evidence type="ECO:0000313" key="2">
    <source>
        <dbReference type="EMBL" id="TKR86779.1"/>
    </source>
</evidence>
<dbReference type="OrthoDB" id="6154712at2759"/>
<feature type="compositionally biased region" description="Basic and acidic residues" evidence="1">
    <location>
        <begin position="196"/>
        <end position="209"/>
    </location>
</feature>
<dbReference type="STRING" id="34508.A0A4U5NTF5"/>
<organism evidence="2 3">
    <name type="scientific">Steinernema carpocapsae</name>
    <name type="common">Entomopathogenic nematode</name>
    <dbReference type="NCBI Taxonomy" id="34508"/>
    <lineage>
        <taxon>Eukaryota</taxon>
        <taxon>Metazoa</taxon>
        <taxon>Ecdysozoa</taxon>
        <taxon>Nematoda</taxon>
        <taxon>Chromadorea</taxon>
        <taxon>Rhabditida</taxon>
        <taxon>Tylenchina</taxon>
        <taxon>Panagrolaimomorpha</taxon>
        <taxon>Strongyloidoidea</taxon>
        <taxon>Steinernematidae</taxon>
        <taxon>Steinernema</taxon>
    </lineage>
</organism>
<feature type="compositionally biased region" description="Low complexity" evidence="1">
    <location>
        <begin position="178"/>
        <end position="191"/>
    </location>
</feature>
<proteinExistence type="predicted"/>
<accession>A0A4U5NTF5</accession>
<name>A0A4U5NTF5_STECR</name>
<gene>
    <name evidence="2" type="ORF">L596_011298</name>
</gene>
<feature type="compositionally biased region" description="Polar residues" evidence="1">
    <location>
        <begin position="85"/>
        <end position="101"/>
    </location>
</feature>